<evidence type="ECO:0000256" key="1">
    <source>
        <dbReference type="ARBA" id="ARBA00022527"/>
    </source>
</evidence>
<gene>
    <name evidence="10" type="ORF">TSOC_002060</name>
</gene>
<evidence type="ECO:0000256" key="5">
    <source>
        <dbReference type="ARBA" id="ARBA00022840"/>
    </source>
</evidence>
<comment type="similarity">
    <text evidence="7">Belongs to the protein kinase superfamily.</text>
</comment>
<evidence type="ECO:0000313" key="10">
    <source>
        <dbReference type="EMBL" id="PNH11143.1"/>
    </source>
</evidence>
<feature type="compositionally biased region" description="Basic and acidic residues" evidence="8">
    <location>
        <begin position="147"/>
        <end position="159"/>
    </location>
</feature>
<evidence type="ECO:0000256" key="8">
    <source>
        <dbReference type="SAM" id="MobiDB-lite"/>
    </source>
</evidence>
<evidence type="ECO:0000313" key="11">
    <source>
        <dbReference type="Proteomes" id="UP000236333"/>
    </source>
</evidence>
<evidence type="ECO:0000256" key="7">
    <source>
        <dbReference type="RuleBase" id="RU000304"/>
    </source>
</evidence>
<evidence type="ECO:0000256" key="3">
    <source>
        <dbReference type="ARBA" id="ARBA00022741"/>
    </source>
</evidence>
<dbReference type="PROSITE" id="PS50011">
    <property type="entry name" value="PROTEIN_KINASE_DOM"/>
    <property type="match status" value="1"/>
</dbReference>
<feature type="binding site" evidence="6">
    <location>
        <position position="61"/>
    </location>
    <ligand>
        <name>ATP</name>
        <dbReference type="ChEBI" id="CHEBI:30616"/>
    </ligand>
</feature>
<dbReference type="InterPro" id="IPR008271">
    <property type="entry name" value="Ser/Thr_kinase_AS"/>
</dbReference>
<dbReference type="InterPro" id="IPR050205">
    <property type="entry name" value="CDPK_Ser/Thr_kinases"/>
</dbReference>
<dbReference type="GO" id="GO:0005524">
    <property type="term" value="F:ATP binding"/>
    <property type="evidence" value="ECO:0007669"/>
    <property type="project" value="UniProtKB-UniRule"/>
</dbReference>
<evidence type="ECO:0000256" key="4">
    <source>
        <dbReference type="ARBA" id="ARBA00022777"/>
    </source>
</evidence>
<reference evidence="10 11" key="1">
    <citation type="journal article" date="2017" name="Mol. Biol. Evol.">
        <title>The 4-celled Tetrabaena socialis nuclear genome reveals the essential components for genetic control of cell number at the origin of multicellularity in the volvocine lineage.</title>
        <authorList>
            <person name="Featherston J."/>
            <person name="Arakaki Y."/>
            <person name="Hanschen E.R."/>
            <person name="Ferris P.J."/>
            <person name="Michod R.E."/>
            <person name="Olson B.J.S.C."/>
            <person name="Nozaki H."/>
            <person name="Durand P.M."/>
        </authorList>
    </citation>
    <scope>NUCLEOTIDE SEQUENCE [LARGE SCALE GENOMIC DNA]</scope>
    <source>
        <strain evidence="10 11">NIES-571</strain>
    </source>
</reference>
<dbReference type="OrthoDB" id="40902at2759"/>
<dbReference type="InterPro" id="IPR011009">
    <property type="entry name" value="Kinase-like_dom_sf"/>
</dbReference>
<dbReference type="InterPro" id="IPR017441">
    <property type="entry name" value="Protein_kinase_ATP_BS"/>
</dbReference>
<feature type="region of interest" description="Disordered" evidence="8">
    <location>
        <begin position="147"/>
        <end position="185"/>
    </location>
</feature>
<name>A0A2J8AF44_9CHLO</name>
<feature type="domain" description="Protein kinase" evidence="9">
    <location>
        <begin position="1"/>
        <end position="185"/>
    </location>
</feature>
<keyword evidence="4 10" id="KW-0418">Kinase</keyword>
<dbReference type="InterPro" id="IPR000719">
    <property type="entry name" value="Prot_kinase_dom"/>
</dbReference>
<dbReference type="SMART" id="SM00220">
    <property type="entry name" value="S_TKc"/>
    <property type="match status" value="1"/>
</dbReference>
<dbReference type="EMBL" id="PGGS01000037">
    <property type="protein sequence ID" value="PNH11143.1"/>
    <property type="molecule type" value="Genomic_DNA"/>
</dbReference>
<keyword evidence="2" id="KW-0808">Transferase</keyword>
<dbReference type="Proteomes" id="UP000236333">
    <property type="component" value="Unassembled WGS sequence"/>
</dbReference>
<comment type="caution">
    <text evidence="10">The sequence shown here is derived from an EMBL/GenBank/DDBJ whole genome shotgun (WGS) entry which is preliminary data.</text>
</comment>
<protein>
    <submittedName>
        <fullName evidence="10">Calcium-dependent protein kinase 17</fullName>
    </submittedName>
</protein>
<dbReference type="SUPFAM" id="SSF56112">
    <property type="entry name" value="Protein kinase-like (PK-like)"/>
    <property type="match status" value="1"/>
</dbReference>
<keyword evidence="11" id="KW-1185">Reference proteome</keyword>
<dbReference type="AlphaFoldDB" id="A0A2J8AF44"/>
<evidence type="ECO:0000256" key="6">
    <source>
        <dbReference type="PROSITE-ProRule" id="PRU10141"/>
    </source>
</evidence>
<dbReference type="GO" id="GO:0004674">
    <property type="term" value="F:protein serine/threonine kinase activity"/>
    <property type="evidence" value="ECO:0007669"/>
    <property type="project" value="UniProtKB-KW"/>
</dbReference>
<dbReference type="Gene3D" id="1.10.510.10">
    <property type="entry name" value="Transferase(Phosphotransferase) domain 1"/>
    <property type="match status" value="2"/>
</dbReference>
<accession>A0A2J8AF44</accession>
<sequence>MGACGSTENAVPPAHKALQSVVQTGGDVRDYYTFDKQLGKGNFGIVHLVFNKKTNEQFACKSISKVMRTVVSVVHHCHTMNVVHRDLKPENFLLTEKGTQGVIKATDFGLSRFFKDGDNLDEIVGSPFYALRNKVVLKSVAQQVKEEPVREDSNWELRRPSGAIPSASPSNVSRAAPGPMTVEDA</sequence>
<dbReference type="Pfam" id="PF00069">
    <property type="entry name" value="Pkinase"/>
    <property type="match status" value="1"/>
</dbReference>
<organism evidence="10 11">
    <name type="scientific">Tetrabaena socialis</name>
    <dbReference type="NCBI Taxonomy" id="47790"/>
    <lineage>
        <taxon>Eukaryota</taxon>
        <taxon>Viridiplantae</taxon>
        <taxon>Chlorophyta</taxon>
        <taxon>core chlorophytes</taxon>
        <taxon>Chlorophyceae</taxon>
        <taxon>CS clade</taxon>
        <taxon>Chlamydomonadales</taxon>
        <taxon>Tetrabaenaceae</taxon>
        <taxon>Tetrabaena</taxon>
    </lineage>
</organism>
<keyword evidence="1 7" id="KW-0723">Serine/threonine-protein kinase</keyword>
<proteinExistence type="inferred from homology"/>
<evidence type="ECO:0000259" key="9">
    <source>
        <dbReference type="PROSITE" id="PS50011"/>
    </source>
</evidence>
<keyword evidence="3 6" id="KW-0547">Nucleotide-binding</keyword>
<dbReference type="PROSITE" id="PS00107">
    <property type="entry name" value="PROTEIN_KINASE_ATP"/>
    <property type="match status" value="1"/>
</dbReference>
<dbReference type="PROSITE" id="PS00108">
    <property type="entry name" value="PROTEIN_KINASE_ST"/>
    <property type="match status" value="1"/>
</dbReference>
<evidence type="ECO:0000256" key="2">
    <source>
        <dbReference type="ARBA" id="ARBA00022679"/>
    </source>
</evidence>
<dbReference type="PANTHER" id="PTHR24349">
    <property type="entry name" value="SERINE/THREONINE-PROTEIN KINASE"/>
    <property type="match status" value="1"/>
</dbReference>
<keyword evidence="5 6" id="KW-0067">ATP-binding</keyword>